<proteinExistence type="predicted"/>
<organism evidence="1 2">
    <name type="scientific">Pleurodeles waltl</name>
    <name type="common">Iberian ribbed newt</name>
    <dbReference type="NCBI Taxonomy" id="8319"/>
    <lineage>
        <taxon>Eukaryota</taxon>
        <taxon>Metazoa</taxon>
        <taxon>Chordata</taxon>
        <taxon>Craniata</taxon>
        <taxon>Vertebrata</taxon>
        <taxon>Euteleostomi</taxon>
        <taxon>Amphibia</taxon>
        <taxon>Batrachia</taxon>
        <taxon>Caudata</taxon>
        <taxon>Salamandroidea</taxon>
        <taxon>Salamandridae</taxon>
        <taxon>Pleurodelinae</taxon>
        <taxon>Pleurodeles</taxon>
    </lineage>
</organism>
<comment type="caution">
    <text evidence="1">The sequence shown here is derived from an EMBL/GenBank/DDBJ whole genome shotgun (WGS) entry which is preliminary data.</text>
</comment>
<dbReference type="Proteomes" id="UP001066276">
    <property type="component" value="Chromosome 3_1"/>
</dbReference>
<reference evidence="1" key="1">
    <citation type="journal article" date="2022" name="bioRxiv">
        <title>Sequencing and chromosome-scale assembly of the giantPleurodeles waltlgenome.</title>
        <authorList>
            <person name="Brown T."/>
            <person name="Elewa A."/>
            <person name="Iarovenko S."/>
            <person name="Subramanian E."/>
            <person name="Araus A.J."/>
            <person name="Petzold A."/>
            <person name="Susuki M."/>
            <person name="Suzuki K.-i.T."/>
            <person name="Hayashi T."/>
            <person name="Toyoda A."/>
            <person name="Oliveira C."/>
            <person name="Osipova E."/>
            <person name="Leigh N.D."/>
            <person name="Simon A."/>
            <person name="Yun M.H."/>
        </authorList>
    </citation>
    <scope>NUCLEOTIDE SEQUENCE</scope>
    <source>
        <strain evidence="1">20211129_DDA</strain>
        <tissue evidence="1">Liver</tissue>
    </source>
</reference>
<evidence type="ECO:0000313" key="2">
    <source>
        <dbReference type="Proteomes" id="UP001066276"/>
    </source>
</evidence>
<gene>
    <name evidence="1" type="ORF">NDU88_004354</name>
</gene>
<accession>A0AAV7UEX1</accession>
<protein>
    <submittedName>
        <fullName evidence="1">Uncharacterized protein</fullName>
    </submittedName>
</protein>
<keyword evidence="2" id="KW-1185">Reference proteome</keyword>
<name>A0AAV7UEX1_PLEWA</name>
<sequence length="78" mass="9319">MLVWGRGPLCFAPCRFPWCKHDNTLYRSKLGKKILLGCLTAIIFVLRRKDNKFEIFQVNRCIRIKNAREFERVFQDEA</sequence>
<dbReference type="EMBL" id="JANPWB010000005">
    <property type="protein sequence ID" value="KAJ1187579.1"/>
    <property type="molecule type" value="Genomic_DNA"/>
</dbReference>
<evidence type="ECO:0000313" key="1">
    <source>
        <dbReference type="EMBL" id="KAJ1187579.1"/>
    </source>
</evidence>
<dbReference type="AlphaFoldDB" id="A0AAV7UEX1"/>